<name>A0A7V8FNN6_9BURK</name>
<proteinExistence type="predicted"/>
<organism evidence="1 2">
    <name type="scientific">Paracidovorax wautersii</name>
    <dbReference type="NCBI Taxonomy" id="1177982"/>
    <lineage>
        <taxon>Bacteria</taxon>
        <taxon>Pseudomonadati</taxon>
        <taxon>Pseudomonadota</taxon>
        <taxon>Betaproteobacteria</taxon>
        <taxon>Burkholderiales</taxon>
        <taxon>Comamonadaceae</taxon>
        <taxon>Paracidovorax</taxon>
    </lineage>
</organism>
<dbReference type="EMBL" id="WNDQ01000026">
    <property type="protein sequence ID" value="KAF1021050.1"/>
    <property type="molecule type" value="Genomic_DNA"/>
</dbReference>
<accession>A0A7V8FNN6</accession>
<dbReference type="AlphaFoldDB" id="A0A7V8FNN6"/>
<protein>
    <submittedName>
        <fullName evidence="1">Uncharacterized protein</fullName>
    </submittedName>
</protein>
<evidence type="ECO:0000313" key="1">
    <source>
        <dbReference type="EMBL" id="KAF1021050.1"/>
    </source>
</evidence>
<dbReference type="Proteomes" id="UP000461670">
    <property type="component" value="Unassembled WGS sequence"/>
</dbReference>
<sequence length="106" mass="11073">MASEVLETITYVHAPEADAAAPPPDNERYAIAFKSGAVVTVENVSLAVITYSHPPGYSGPVKSNEWLLMRGNRPVNLCSLSGYGAAPNADIAQGFTAAIDGLIKLA</sequence>
<evidence type="ECO:0000313" key="2">
    <source>
        <dbReference type="Proteomes" id="UP000461670"/>
    </source>
</evidence>
<reference evidence="2" key="1">
    <citation type="journal article" date="2020" name="MBio">
        <title>Horizontal gene transfer to a defensive symbiont with a reduced genome amongst a multipartite beetle microbiome.</title>
        <authorList>
            <person name="Waterworth S.C."/>
            <person name="Florez L.V."/>
            <person name="Rees E.R."/>
            <person name="Hertweck C."/>
            <person name="Kaltenpoth M."/>
            <person name="Kwan J.C."/>
        </authorList>
    </citation>
    <scope>NUCLEOTIDE SEQUENCE [LARGE SCALE GENOMIC DNA]</scope>
</reference>
<gene>
    <name evidence="1" type="ORF">GAK30_02074</name>
</gene>
<comment type="caution">
    <text evidence="1">The sequence shown here is derived from an EMBL/GenBank/DDBJ whole genome shotgun (WGS) entry which is preliminary data.</text>
</comment>